<protein>
    <submittedName>
        <fullName evidence="3">Aflatoxin B1 aldehyde reductase member 3</fullName>
    </submittedName>
</protein>
<dbReference type="PRINTS" id="PR00069">
    <property type="entry name" value="ALDKETRDTASE"/>
</dbReference>
<dbReference type="CDD" id="cd19075">
    <property type="entry name" value="AKR_AKR7A1-5"/>
    <property type="match status" value="1"/>
</dbReference>
<dbReference type="PROSITE" id="PS00062">
    <property type="entry name" value="ALDOKETO_REDUCTASE_2"/>
    <property type="match status" value="1"/>
</dbReference>
<dbReference type="InterPro" id="IPR050523">
    <property type="entry name" value="AKR_Detox_Biosynth"/>
</dbReference>
<dbReference type="Pfam" id="PF00248">
    <property type="entry name" value="Aldo_ket_red"/>
    <property type="match status" value="1"/>
</dbReference>
<dbReference type="GO" id="GO:0016491">
    <property type="term" value="F:oxidoreductase activity"/>
    <property type="evidence" value="ECO:0007669"/>
    <property type="project" value="UniProtKB-KW"/>
</dbReference>
<accession>A0AAE0M622</accession>
<comment type="caution">
    <text evidence="3">The sequence shown here is derived from an EMBL/GenBank/DDBJ whole genome shotgun (WGS) entry which is preliminary data.</text>
</comment>
<dbReference type="InterPro" id="IPR036812">
    <property type="entry name" value="NAD(P)_OxRdtase_dom_sf"/>
</dbReference>
<keyword evidence="4" id="KW-1185">Reference proteome</keyword>
<dbReference type="InterPro" id="IPR023210">
    <property type="entry name" value="NADP_OxRdtase_dom"/>
</dbReference>
<dbReference type="Proteomes" id="UP001286456">
    <property type="component" value="Unassembled WGS sequence"/>
</dbReference>
<sequence length="345" mass="38154">MSKQRIILGLMGFAPDENTGARLTDLQDLKTALDIFQKRGYTEVDTARAYGGGAQEGYTRQAGWKERGLKLATKVYPLPPGNHKPDVITRHFETSLKELGTDCVDIAYLHAPDRTVPFADTLEAMNALHAAGKFKQLGLSNFTAFEVAEVVLTCKYNGWVRPTIYQGVYNCMQRGIEDELLPACRRYGLDVVIYSPIVGGLISGTFASKDTVPTEGRFSNKFLGGALREKYFKDSSFNAVAELKATTDKHGISPIEVALRWLVHHSQLKLAASGGNDGIIIGISKLAQLDENLDYLEKTEPLPEDILQALDRMWMIAKPEAGPYWHMDLKYGYDTLDVLFGAGAK</sequence>
<organism evidence="3 4">
    <name type="scientific">Cercophora scortea</name>
    <dbReference type="NCBI Taxonomy" id="314031"/>
    <lineage>
        <taxon>Eukaryota</taxon>
        <taxon>Fungi</taxon>
        <taxon>Dikarya</taxon>
        <taxon>Ascomycota</taxon>
        <taxon>Pezizomycotina</taxon>
        <taxon>Sordariomycetes</taxon>
        <taxon>Sordariomycetidae</taxon>
        <taxon>Sordariales</taxon>
        <taxon>Lasiosphaeriaceae</taxon>
        <taxon>Cercophora</taxon>
    </lineage>
</organism>
<reference evidence="3" key="1">
    <citation type="journal article" date="2023" name="Mol. Phylogenet. Evol.">
        <title>Genome-scale phylogeny and comparative genomics of the fungal order Sordariales.</title>
        <authorList>
            <person name="Hensen N."/>
            <person name="Bonometti L."/>
            <person name="Westerberg I."/>
            <person name="Brannstrom I.O."/>
            <person name="Guillou S."/>
            <person name="Cros-Aarteil S."/>
            <person name="Calhoun S."/>
            <person name="Haridas S."/>
            <person name="Kuo A."/>
            <person name="Mondo S."/>
            <person name="Pangilinan J."/>
            <person name="Riley R."/>
            <person name="LaButti K."/>
            <person name="Andreopoulos B."/>
            <person name="Lipzen A."/>
            <person name="Chen C."/>
            <person name="Yan M."/>
            <person name="Daum C."/>
            <person name="Ng V."/>
            <person name="Clum A."/>
            <person name="Steindorff A."/>
            <person name="Ohm R.A."/>
            <person name="Martin F."/>
            <person name="Silar P."/>
            <person name="Natvig D.O."/>
            <person name="Lalanne C."/>
            <person name="Gautier V."/>
            <person name="Ament-Velasquez S.L."/>
            <person name="Kruys A."/>
            <person name="Hutchinson M.I."/>
            <person name="Powell A.J."/>
            <person name="Barry K."/>
            <person name="Miller A.N."/>
            <person name="Grigoriev I.V."/>
            <person name="Debuchy R."/>
            <person name="Gladieux P."/>
            <person name="Hiltunen Thoren M."/>
            <person name="Johannesson H."/>
        </authorList>
    </citation>
    <scope>NUCLEOTIDE SEQUENCE</scope>
    <source>
        <strain evidence="3">SMH4131-1</strain>
    </source>
</reference>
<dbReference type="InterPro" id="IPR018170">
    <property type="entry name" value="Aldo/ket_reductase_CS"/>
</dbReference>
<dbReference type="EMBL" id="JAUEPO010000006">
    <property type="protein sequence ID" value="KAK3320345.1"/>
    <property type="molecule type" value="Genomic_DNA"/>
</dbReference>
<dbReference type="PANTHER" id="PTHR43364:SF4">
    <property type="entry name" value="NAD(P)-LINKED OXIDOREDUCTASE SUPERFAMILY PROTEIN"/>
    <property type="match status" value="1"/>
</dbReference>
<dbReference type="InterPro" id="IPR020471">
    <property type="entry name" value="AKR"/>
</dbReference>
<evidence type="ECO:0000313" key="4">
    <source>
        <dbReference type="Proteomes" id="UP001286456"/>
    </source>
</evidence>
<name>A0AAE0M622_9PEZI</name>
<evidence type="ECO:0000259" key="2">
    <source>
        <dbReference type="Pfam" id="PF00248"/>
    </source>
</evidence>
<evidence type="ECO:0000313" key="3">
    <source>
        <dbReference type="EMBL" id="KAK3320345.1"/>
    </source>
</evidence>
<reference evidence="3" key="2">
    <citation type="submission" date="2023-06" db="EMBL/GenBank/DDBJ databases">
        <authorList>
            <consortium name="Lawrence Berkeley National Laboratory"/>
            <person name="Haridas S."/>
            <person name="Hensen N."/>
            <person name="Bonometti L."/>
            <person name="Westerberg I."/>
            <person name="Brannstrom I.O."/>
            <person name="Guillou S."/>
            <person name="Cros-Aarteil S."/>
            <person name="Calhoun S."/>
            <person name="Kuo A."/>
            <person name="Mondo S."/>
            <person name="Pangilinan J."/>
            <person name="Riley R."/>
            <person name="Labutti K."/>
            <person name="Andreopoulos B."/>
            <person name="Lipzen A."/>
            <person name="Chen C."/>
            <person name="Yanf M."/>
            <person name="Daum C."/>
            <person name="Ng V."/>
            <person name="Clum A."/>
            <person name="Steindorff A."/>
            <person name="Ohm R."/>
            <person name="Martin F."/>
            <person name="Silar P."/>
            <person name="Natvig D."/>
            <person name="Lalanne C."/>
            <person name="Gautier V."/>
            <person name="Ament-Velasquez S.L."/>
            <person name="Kruys A."/>
            <person name="Hutchinson M.I."/>
            <person name="Powell A.J."/>
            <person name="Barry K."/>
            <person name="Miller A.N."/>
            <person name="Grigoriev I.V."/>
            <person name="Debuchy R."/>
            <person name="Gladieux P."/>
            <person name="Thoren M.H."/>
            <person name="Johannesson H."/>
        </authorList>
    </citation>
    <scope>NUCLEOTIDE SEQUENCE</scope>
    <source>
        <strain evidence="3">SMH4131-1</strain>
    </source>
</reference>
<gene>
    <name evidence="3" type="ORF">B0T19DRAFT_434306</name>
</gene>
<dbReference type="SUPFAM" id="SSF51430">
    <property type="entry name" value="NAD(P)-linked oxidoreductase"/>
    <property type="match status" value="1"/>
</dbReference>
<dbReference type="Gene3D" id="3.20.20.100">
    <property type="entry name" value="NADP-dependent oxidoreductase domain"/>
    <property type="match status" value="1"/>
</dbReference>
<feature type="domain" description="NADP-dependent oxidoreductase" evidence="2">
    <location>
        <begin position="5"/>
        <end position="313"/>
    </location>
</feature>
<evidence type="ECO:0000256" key="1">
    <source>
        <dbReference type="ARBA" id="ARBA00023002"/>
    </source>
</evidence>
<dbReference type="PANTHER" id="PTHR43364">
    <property type="entry name" value="NADH-SPECIFIC METHYLGLYOXAL REDUCTASE-RELATED"/>
    <property type="match status" value="1"/>
</dbReference>
<keyword evidence="1" id="KW-0560">Oxidoreductase</keyword>
<proteinExistence type="predicted"/>
<dbReference type="AlphaFoldDB" id="A0AAE0M622"/>